<accession>A0A2H3APR2</accession>
<dbReference type="Proteomes" id="UP000218334">
    <property type="component" value="Unassembled WGS sequence"/>
</dbReference>
<keyword evidence="2" id="KW-1185">Reference proteome</keyword>
<dbReference type="EMBL" id="KZ293525">
    <property type="protein sequence ID" value="PBK58754.1"/>
    <property type="molecule type" value="Genomic_DNA"/>
</dbReference>
<proteinExistence type="predicted"/>
<evidence type="ECO:0000313" key="1">
    <source>
        <dbReference type="EMBL" id="PBK58754.1"/>
    </source>
</evidence>
<organism evidence="1 2">
    <name type="scientific">Armillaria solidipes</name>
    <dbReference type="NCBI Taxonomy" id="1076256"/>
    <lineage>
        <taxon>Eukaryota</taxon>
        <taxon>Fungi</taxon>
        <taxon>Dikarya</taxon>
        <taxon>Basidiomycota</taxon>
        <taxon>Agaricomycotina</taxon>
        <taxon>Agaricomycetes</taxon>
        <taxon>Agaricomycetidae</taxon>
        <taxon>Agaricales</taxon>
        <taxon>Marasmiineae</taxon>
        <taxon>Physalacriaceae</taxon>
        <taxon>Armillaria</taxon>
    </lineage>
</organism>
<name>A0A2H3APR2_9AGAR</name>
<protein>
    <submittedName>
        <fullName evidence="1">Uncharacterized protein</fullName>
    </submittedName>
</protein>
<gene>
    <name evidence="1" type="ORF">ARMSODRAFT_983582</name>
</gene>
<dbReference type="AlphaFoldDB" id="A0A2H3APR2"/>
<evidence type="ECO:0000313" key="2">
    <source>
        <dbReference type="Proteomes" id="UP000218334"/>
    </source>
</evidence>
<reference evidence="2" key="1">
    <citation type="journal article" date="2017" name="Nat. Ecol. Evol.">
        <title>Genome expansion and lineage-specific genetic innovations in the forest pathogenic fungi Armillaria.</title>
        <authorList>
            <person name="Sipos G."/>
            <person name="Prasanna A.N."/>
            <person name="Walter M.C."/>
            <person name="O'Connor E."/>
            <person name="Balint B."/>
            <person name="Krizsan K."/>
            <person name="Kiss B."/>
            <person name="Hess J."/>
            <person name="Varga T."/>
            <person name="Slot J."/>
            <person name="Riley R."/>
            <person name="Boka B."/>
            <person name="Rigling D."/>
            <person name="Barry K."/>
            <person name="Lee J."/>
            <person name="Mihaltcheva S."/>
            <person name="LaButti K."/>
            <person name="Lipzen A."/>
            <person name="Waldron R."/>
            <person name="Moloney N.M."/>
            <person name="Sperisen C."/>
            <person name="Kredics L."/>
            <person name="Vagvoelgyi C."/>
            <person name="Patrignani A."/>
            <person name="Fitzpatrick D."/>
            <person name="Nagy I."/>
            <person name="Doyle S."/>
            <person name="Anderson J.B."/>
            <person name="Grigoriev I.V."/>
            <person name="Gueldener U."/>
            <person name="Muensterkoetter M."/>
            <person name="Nagy L.G."/>
        </authorList>
    </citation>
    <scope>NUCLEOTIDE SEQUENCE [LARGE SCALE GENOMIC DNA]</scope>
    <source>
        <strain evidence="2">28-4</strain>
    </source>
</reference>
<sequence length="248" mass="27996">MARSHVKLAGGGKLINSIKAGFGSQLVLSAVVRRSLEFRERTAARAYLPFAVEVETSFMVLSLSWQPSIGKERLFIGSGYPRIKGDLVLALQPMMINLTQQVLAEGKYICSRLTQRLWLRYKRTSFHFVLSWLEIEPSTVLKNLSFSPAPNTKVVLSSVISTQHWASAEGTGKKEGLKSKNREEIANHFSLHVSSRPRFRATVAIDELETRYTHIVKEVHKEFGGGLLAHERVVEHMDKRRGGYNFDE</sequence>